<accession>A0A927E4T2</accession>
<name>A0A927E4T2_9HYPH</name>
<organism evidence="1 2">
    <name type="scientific">Bosea spartocytisi</name>
    <dbReference type="NCBI Taxonomy" id="2773451"/>
    <lineage>
        <taxon>Bacteria</taxon>
        <taxon>Pseudomonadati</taxon>
        <taxon>Pseudomonadota</taxon>
        <taxon>Alphaproteobacteria</taxon>
        <taxon>Hyphomicrobiales</taxon>
        <taxon>Boseaceae</taxon>
        <taxon>Bosea</taxon>
    </lineage>
</organism>
<sequence>MIRILVINPSSNEAAADGLRQALAAFARTGGPEIVCETLAEGPFGVETQEHVEAVPLPLRRDRCVQTSGFDRNADFGPEVGACA</sequence>
<gene>
    <name evidence="1" type="ORF">IED13_01515</name>
</gene>
<dbReference type="InterPro" id="IPR053714">
    <property type="entry name" value="Iso_Racemase_Enz_sf"/>
</dbReference>
<keyword evidence="2" id="KW-1185">Reference proteome</keyword>
<proteinExistence type="predicted"/>
<dbReference type="Gene3D" id="3.40.50.12500">
    <property type="match status" value="1"/>
</dbReference>
<evidence type="ECO:0000313" key="2">
    <source>
        <dbReference type="Proteomes" id="UP000619295"/>
    </source>
</evidence>
<dbReference type="RefSeq" id="WP_191123142.1">
    <property type="nucleotide sequence ID" value="NZ_JACXWY010000001.1"/>
</dbReference>
<dbReference type="Proteomes" id="UP000619295">
    <property type="component" value="Unassembled WGS sequence"/>
</dbReference>
<protein>
    <recommendedName>
        <fullName evidence="3">Asp/Glu racemase</fullName>
    </recommendedName>
</protein>
<evidence type="ECO:0000313" key="1">
    <source>
        <dbReference type="EMBL" id="MBD3844359.1"/>
    </source>
</evidence>
<dbReference type="EMBL" id="JACXWY010000001">
    <property type="protein sequence ID" value="MBD3844359.1"/>
    <property type="molecule type" value="Genomic_DNA"/>
</dbReference>
<comment type="caution">
    <text evidence="1">The sequence shown here is derived from an EMBL/GenBank/DDBJ whole genome shotgun (WGS) entry which is preliminary data.</text>
</comment>
<reference evidence="1" key="1">
    <citation type="submission" date="2020-09" db="EMBL/GenBank/DDBJ databases">
        <title>Bosea spartocytisi sp. nov. a root nodule endophyte of Spartocytisus supranubius in the high mountain ecosystem fo the Teide National Park (Canary Islands, Spain).</title>
        <authorList>
            <person name="Pulido-Suarez L."/>
            <person name="Peix A."/>
            <person name="Igual J.M."/>
            <person name="Socas-Perez N."/>
            <person name="Velazquez E."/>
            <person name="Flores-Felix J.D."/>
            <person name="Leon-Barrios M."/>
        </authorList>
    </citation>
    <scope>NUCLEOTIDE SEQUENCE</scope>
    <source>
        <strain evidence="1">SSUT16</strain>
    </source>
</reference>
<dbReference type="AlphaFoldDB" id="A0A927E4T2"/>
<evidence type="ECO:0008006" key="3">
    <source>
        <dbReference type="Google" id="ProtNLM"/>
    </source>
</evidence>